<dbReference type="EMBL" id="OW152836">
    <property type="protein sequence ID" value="CAH2057324.1"/>
    <property type="molecule type" value="Genomic_DNA"/>
</dbReference>
<keyword evidence="2" id="KW-1185">Reference proteome</keyword>
<organism evidence="1 2">
    <name type="scientific">Iphiclides podalirius</name>
    <name type="common">scarce swallowtail</name>
    <dbReference type="NCBI Taxonomy" id="110791"/>
    <lineage>
        <taxon>Eukaryota</taxon>
        <taxon>Metazoa</taxon>
        <taxon>Ecdysozoa</taxon>
        <taxon>Arthropoda</taxon>
        <taxon>Hexapoda</taxon>
        <taxon>Insecta</taxon>
        <taxon>Pterygota</taxon>
        <taxon>Neoptera</taxon>
        <taxon>Endopterygota</taxon>
        <taxon>Lepidoptera</taxon>
        <taxon>Glossata</taxon>
        <taxon>Ditrysia</taxon>
        <taxon>Papilionoidea</taxon>
        <taxon>Papilionidae</taxon>
        <taxon>Papilioninae</taxon>
        <taxon>Iphiclides</taxon>
    </lineage>
</organism>
<accession>A0ABN8IHC6</accession>
<evidence type="ECO:0000313" key="1">
    <source>
        <dbReference type="EMBL" id="CAH2057324.1"/>
    </source>
</evidence>
<dbReference type="Proteomes" id="UP000837857">
    <property type="component" value="Chromosome 24"/>
</dbReference>
<feature type="non-terminal residue" evidence="1">
    <location>
        <position position="96"/>
    </location>
</feature>
<proteinExistence type="predicted"/>
<name>A0ABN8IHC6_9NEOP</name>
<sequence>MPATPVGFGTVVATIPNRTLKTTLCIGQTTQTLVLSVQLKNYKEDKALAAFAKNPGRKSGMATPGEYFESGLGAAGRMKYGAMSTALRRVTDTRPR</sequence>
<reference evidence="1" key="1">
    <citation type="submission" date="2022-03" db="EMBL/GenBank/DDBJ databases">
        <authorList>
            <person name="Martin H S."/>
        </authorList>
    </citation>
    <scope>NUCLEOTIDE SEQUENCE</scope>
</reference>
<gene>
    <name evidence="1" type="ORF">IPOD504_LOCUS10158</name>
</gene>
<evidence type="ECO:0000313" key="2">
    <source>
        <dbReference type="Proteomes" id="UP000837857"/>
    </source>
</evidence>
<protein>
    <submittedName>
        <fullName evidence="1">Uncharacterized protein</fullName>
    </submittedName>
</protein>